<dbReference type="EMBL" id="JABXBU010000011">
    <property type="protein sequence ID" value="KAF8791343.1"/>
    <property type="molecule type" value="Genomic_DNA"/>
</dbReference>
<comment type="caution">
    <text evidence="2">The sequence shown here is derived from an EMBL/GenBank/DDBJ whole genome shotgun (WGS) entry which is preliminary data.</text>
</comment>
<organism evidence="2 3">
    <name type="scientific">Argiope bruennichi</name>
    <name type="common">Wasp spider</name>
    <name type="synonym">Aranea bruennichi</name>
    <dbReference type="NCBI Taxonomy" id="94029"/>
    <lineage>
        <taxon>Eukaryota</taxon>
        <taxon>Metazoa</taxon>
        <taxon>Ecdysozoa</taxon>
        <taxon>Arthropoda</taxon>
        <taxon>Chelicerata</taxon>
        <taxon>Arachnida</taxon>
        <taxon>Araneae</taxon>
        <taxon>Araneomorphae</taxon>
        <taxon>Entelegynae</taxon>
        <taxon>Araneoidea</taxon>
        <taxon>Araneidae</taxon>
        <taxon>Argiope</taxon>
    </lineage>
</organism>
<accession>A0A8T0FRK7</accession>
<reference evidence="2" key="2">
    <citation type="submission" date="2020-06" db="EMBL/GenBank/DDBJ databases">
        <authorList>
            <person name="Sheffer M."/>
        </authorList>
    </citation>
    <scope>NUCLEOTIDE SEQUENCE</scope>
</reference>
<evidence type="ECO:0000313" key="3">
    <source>
        <dbReference type="Proteomes" id="UP000807504"/>
    </source>
</evidence>
<reference evidence="2" key="1">
    <citation type="journal article" date="2020" name="bioRxiv">
        <title>Chromosome-level reference genome of the European wasp spider Argiope bruennichi: a resource for studies on range expansion and evolutionary adaptation.</title>
        <authorList>
            <person name="Sheffer M.M."/>
            <person name="Hoppe A."/>
            <person name="Krehenwinkel H."/>
            <person name="Uhl G."/>
            <person name="Kuss A.W."/>
            <person name="Jensen L."/>
            <person name="Jensen C."/>
            <person name="Gillespie R.G."/>
            <person name="Hoff K.J."/>
            <person name="Prost S."/>
        </authorList>
    </citation>
    <scope>NUCLEOTIDE SEQUENCE</scope>
</reference>
<feature type="region of interest" description="Disordered" evidence="1">
    <location>
        <begin position="202"/>
        <end position="234"/>
    </location>
</feature>
<name>A0A8T0FRK7_ARGBR</name>
<sequence length="246" mass="27691">MKYPAITKLPDPNQPVKHNAVHYINSKGPPVSAKPRRLAPDRLKIAKAEVQRMIHLVLLGIRTAVKEDIKASCAEPVYEKTLQLPSDMIETSIIPPCDDIFVDRLRNTMRELNPVATSAHGKTKFYVNPSLKTCSHVFLSIDSMKPPLCQPFTGSHKVLKQTQKNFTIELNGRTSTVSIDRVKPAYLIPTCEEKTRILHAEETVSPANFRSDKQQSDDQTVPDKTVTTRSGRRVHFPSKLSTYTTY</sequence>
<dbReference type="PANTHER" id="PTHR38681">
    <property type="entry name" value="RETROVIRUS-RELATED POL POLYPROTEIN FROM TRANSPOSON 412-LIKE PROTEIN-RELATED"/>
    <property type="match status" value="1"/>
</dbReference>
<evidence type="ECO:0000313" key="2">
    <source>
        <dbReference type="EMBL" id="KAF8791343.1"/>
    </source>
</evidence>
<dbReference type="PANTHER" id="PTHR38681:SF1">
    <property type="entry name" value="RETROVIRUS-RELATED POL POLYPROTEIN FROM TRANSPOSON 412-LIKE PROTEIN"/>
    <property type="match status" value="1"/>
</dbReference>
<keyword evidence="3" id="KW-1185">Reference proteome</keyword>
<proteinExistence type="predicted"/>
<dbReference type="AlphaFoldDB" id="A0A8T0FRK7"/>
<gene>
    <name evidence="2" type="ORF">HNY73_006228</name>
</gene>
<evidence type="ECO:0000256" key="1">
    <source>
        <dbReference type="SAM" id="MobiDB-lite"/>
    </source>
</evidence>
<dbReference type="Proteomes" id="UP000807504">
    <property type="component" value="Unassembled WGS sequence"/>
</dbReference>
<protein>
    <submittedName>
        <fullName evidence="2">Uncharacterized protein</fullName>
    </submittedName>
</protein>